<evidence type="ECO:0000313" key="3">
    <source>
        <dbReference type="Proteomes" id="UP000286931"/>
    </source>
</evidence>
<dbReference type="SUPFAM" id="SSF48371">
    <property type="entry name" value="ARM repeat"/>
    <property type="match status" value="1"/>
</dbReference>
<evidence type="ECO:0000313" key="2">
    <source>
        <dbReference type="EMBL" id="GCD96835.1"/>
    </source>
</evidence>
<dbReference type="OrthoDB" id="292843at2"/>
<gene>
    <name evidence="2" type="ORF">EHYA_04522</name>
</gene>
<keyword evidence="1" id="KW-0677">Repeat</keyword>
<keyword evidence="3" id="KW-1185">Reference proteome</keyword>
<reference evidence="2 3" key="1">
    <citation type="submission" date="2018-12" db="EMBL/GenBank/DDBJ databases">
        <title>Draft genome sequence of Embleya hyalina NBRC 13850T.</title>
        <authorList>
            <person name="Komaki H."/>
            <person name="Hosoyama A."/>
            <person name="Kimura A."/>
            <person name="Ichikawa N."/>
            <person name="Tamura T."/>
        </authorList>
    </citation>
    <scope>NUCLEOTIDE SEQUENCE [LARGE SCALE GENOMIC DNA]</scope>
    <source>
        <strain evidence="2 3">NBRC 13850</strain>
    </source>
</reference>
<dbReference type="EMBL" id="BIFH01000022">
    <property type="protein sequence ID" value="GCD96835.1"/>
    <property type="molecule type" value="Genomic_DNA"/>
</dbReference>
<dbReference type="Pfam" id="PF02985">
    <property type="entry name" value="HEAT"/>
    <property type="match status" value="1"/>
</dbReference>
<evidence type="ECO:0008006" key="4">
    <source>
        <dbReference type="Google" id="ProtNLM"/>
    </source>
</evidence>
<dbReference type="InterPro" id="IPR016024">
    <property type="entry name" value="ARM-type_fold"/>
</dbReference>
<dbReference type="InterPro" id="IPR004155">
    <property type="entry name" value="PBS_lyase_HEAT"/>
</dbReference>
<protein>
    <recommendedName>
        <fullName evidence="4">HEAT repeat domain-containing protein</fullName>
    </recommendedName>
</protein>
<dbReference type="SMART" id="SM00567">
    <property type="entry name" value="EZ_HEAT"/>
    <property type="match status" value="2"/>
</dbReference>
<dbReference type="InterPro" id="IPR000357">
    <property type="entry name" value="HEAT"/>
</dbReference>
<sequence length="419" mass="45214">MTTFDALDGLDAVDWAGLRHAYGPAGDVPAQIRALTSDDPATCESALGALYGNIFHQGSRYEASTYAVPFLVGLAADTATPGRAEILALIGALTVGFDESHLPQGLDITGRRAEVEELRSGDRDTMRRRLEKWVDEAVDEGDRRVREMRLRMFDPEESYESARHESAVYDAVRAQVPRLAVLLDDPDPRVRAQAAYTLAWFPEESEHILPRLHGLLAVEPLPSVEATALIATALMASADDAGTARVLRRRLSAGEPVVRWAAATGLARLGSPDEEVVEILAAAVVDPPEQGVPGIPFHEGDLRGYASIALVAADRAIGIGALDVLLAGLARTSGPSAFAVTAAALHTAFGSDRPYPLPPYKELDAVTRKVVRALAELDEHTWQWANFRLMLRPYNLPGDRAACRRYVGSAAEPAEDAPF</sequence>
<comment type="caution">
    <text evidence="2">The sequence shown here is derived from an EMBL/GenBank/DDBJ whole genome shotgun (WGS) entry which is preliminary data.</text>
</comment>
<dbReference type="Pfam" id="PF03130">
    <property type="entry name" value="HEAT_PBS"/>
    <property type="match status" value="1"/>
</dbReference>
<dbReference type="AlphaFoldDB" id="A0A401YQL6"/>
<dbReference type="InterPro" id="IPR011989">
    <property type="entry name" value="ARM-like"/>
</dbReference>
<dbReference type="Gene3D" id="1.25.10.10">
    <property type="entry name" value="Leucine-rich Repeat Variant"/>
    <property type="match status" value="1"/>
</dbReference>
<proteinExistence type="predicted"/>
<accession>A0A401YQL6</accession>
<evidence type="ECO:0000256" key="1">
    <source>
        <dbReference type="ARBA" id="ARBA00022737"/>
    </source>
</evidence>
<dbReference type="RefSeq" id="WP_126638869.1">
    <property type="nucleotide sequence ID" value="NZ_BIFH01000022.1"/>
</dbReference>
<dbReference type="Proteomes" id="UP000286931">
    <property type="component" value="Unassembled WGS sequence"/>
</dbReference>
<organism evidence="2 3">
    <name type="scientific">Embleya hyalina</name>
    <dbReference type="NCBI Taxonomy" id="516124"/>
    <lineage>
        <taxon>Bacteria</taxon>
        <taxon>Bacillati</taxon>
        <taxon>Actinomycetota</taxon>
        <taxon>Actinomycetes</taxon>
        <taxon>Kitasatosporales</taxon>
        <taxon>Streptomycetaceae</taxon>
        <taxon>Embleya</taxon>
    </lineage>
</organism>
<name>A0A401YQL6_9ACTN</name>